<dbReference type="InterPro" id="IPR052163">
    <property type="entry name" value="DGC-Regulatory_Protein"/>
</dbReference>
<feature type="transmembrane region" description="Helical" evidence="1">
    <location>
        <begin position="52"/>
        <end position="75"/>
    </location>
</feature>
<dbReference type="CDD" id="cd00130">
    <property type="entry name" value="PAS"/>
    <property type="match status" value="1"/>
</dbReference>
<evidence type="ECO:0000313" key="6">
    <source>
        <dbReference type="Proteomes" id="UP001305702"/>
    </source>
</evidence>
<dbReference type="PANTHER" id="PTHR46663:SF3">
    <property type="entry name" value="SLL0267 PROTEIN"/>
    <property type="match status" value="1"/>
</dbReference>
<feature type="transmembrane region" description="Helical" evidence="1">
    <location>
        <begin position="230"/>
        <end position="252"/>
    </location>
</feature>
<dbReference type="Pfam" id="PF00990">
    <property type="entry name" value="GGDEF"/>
    <property type="match status" value="1"/>
</dbReference>
<dbReference type="InterPro" id="IPR035965">
    <property type="entry name" value="PAS-like_dom_sf"/>
</dbReference>
<feature type="domain" description="GGDEF" evidence="4">
    <location>
        <begin position="450"/>
        <end position="583"/>
    </location>
</feature>
<keyword evidence="1" id="KW-0812">Transmembrane</keyword>
<proteinExistence type="predicted"/>
<dbReference type="Gene3D" id="3.30.70.270">
    <property type="match status" value="1"/>
</dbReference>
<dbReference type="KEGG" id="paun:MJA45_16310"/>
<dbReference type="SMART" id="SM00091">
    <property type="entry name" value="PAS"/>
    <property type="match status" value="1"/>
</dbReference>
<dbReference type="SMART" id="SM00267">
    <property type="entry name" value="GGDEF"/>
    <property type="match status" value="1"/>
</dbReference>
<dbReference type="InterPro" id="IPR000014">
    <property type="entry name" value="PAS"/>
</dbReference>
<dbReference type="Pfam" id="PF08447">
    <property type="entry name" value="PAS_3"/>
    <property type="match status" value="1"/>
</dbReference>
<dbReference type="InterPro" id="IPR029787">
    <property type="entry name" value="Nucleotide_cyclase"/>
</dbReference>
<feature type="transmembrane region" description="Helical" evidence="1">
    <location>
        <begin position="87"/>
        <end position="106"/>
    </location>
</feature>
<dbReference type="InterPro" id="IPR000700">
    <property type="entry name" value="PAS-assoc_C"/>
</dbReference>
<dbReference type="InterPro" id="IPR001610">
    <property type="entry name" value="PAC"/>
</dbReference>
<dbReference type="EMBL" id="CP130318">
    <property type="protein sequence ID" value="WNQ09207.1"/>
    <property type="molecule type" value="Genomic_DNA"/>
</dbReference>
<dbReference type="PANTHER" id="PTHR46663">
    <property type="entry name" value="DIGUANYLATE CYCLASE DGCT-RELATED"/>
    <property type="match status" value="1"/>
</dbReference>
<evidence type="ECO:0000313" key="5">
    <source>
        <dbReference type="EMBL" id="WNQ09207.1"/>
    </source>
</evidence>
<accession>A0AA96RCY6</accession>
<sequence length="590" mass="65639">MLKPSVRQEESSFSITVYPSSVKQRRAAMAVGLILVLAVGVVLPYAKVAGSQVQAFLPAFLTGVFFSEVLTAYLILSEFQVTRSVSLPFLAGAYLYNALIVIPHALTFPGIFSAAGLLGAGTQTATWLWVFWHGGFPLLIGLYAAVERRFGHKQASRRQAIGLMTGSVGGALLLVSILTWISISGEAWLPRIIQKDNFHILITSGVGPVVWAVNLAALGMLLFQMRGRTVIQLWLTVALLASLLDVTLTLFSGSRYSLGWYAARLNSILSATFVLGTLLYEIRRLYYRIVRQERIFRTVFEFAAVGIARIDLTRRPIEVNRAMEKILGYPEEDLCRMNAADLTYPEDLTKEQELLQELKEGTRDHFQVEKRYFHKNGGLVWGNSIVSVVRGVNDEPEFFIGMVEDITRRKEYEKQITYQAFHDALTGLPNRALFSDRLQLALIQAKRTSRKLGVLFLDLDGFKAVNDEHGHEAGDQLLQEVADRLAGTVRSGDTVARLGGDEFIVLLPDIAERMDAETVAEKIREQVSAPFALEGSMAYVSTSIGMALYPYHGDEAQDLIKHADLAMYRAKQLGKNRWCFFEGKQTSLGG</sequence>
<organism evidence="5 6">
    <name type="scientific">Paenibacillus aurantius</name>
    <dbReference type="NCBI Taxonomy" id="2918900"/>
    <lineage>
        <taxon>Bacteria</taxon>
        <taxon>Bacillati</taxon>
        <taxon>Bacillota</taxon>
        <taxon>Bacilli</taxon>
        <taxon>Bacillales</taxon>
        <taxon>Paenibacillaceae</taxon>
        <taxon>Paenibacillus</taxon>
    </lineage>
</organism>
<dbReference type="InterPro" id="IPR013655">
    <property type="entry name" value="PAS_fold_3"/>
</dbReference>
<dbReference type="RefSeq" id="WP_315602976.1">
    <property type="nucleotide sequence ID" value="NZ_CP130318.1"/>
</dbReference>
<dbReference type="Proteomes" id="UP001305702">
    <property type="component" value="Chromosome"/>
</dbReference>
<dbReference type="Gene3D" id="3.30.450.20">
    <property type="entry name" value="PAS domain"/>
    <property type="match status" value="1"/>
</dbReference>
<dbReference type="PROSITE" id="PS50887">
    <property type="entry name" value="GGDEF"/>
    <property type="match status" value="1"/>
</dbReference>
<feature type="transmembrane region" description="Helical" evidence="1">
    <location>
        <begin position="258"/>
        <end position="280"/>
    </location>
</feature>
<dbReference type="SUPFAM" id="SSF55073">
    <property type="entry name" value="Nucleotide cyclase"/>
    <property type="match status" value="1"/>
</dbReference>
<dbReference type="InterPro" id="IPR033424">
    <property type="entry name" value="MASE4"/>
</dbReference>
<name>A0AA96RCY6_9BACL</name>
<feature type="transmembrane region" description="Helical" evidence="1">
    <location>
        <begin position="158"/>
        <end position="183"/>
    </location>
</feature>
<feature type="domain" description="PAC" evidence="3">
    <location>
        <begin position="366"/>
        <end position="418"/>
    </location>
</feature>
<feature type="transmembrane region" description="Helical" evidence="1">
    <location>
        <begin position="27"/>
        <end position="46"/>
    </location>
</feature>
<dbReference type="PROSITE" id="PS50112">
    <property type="entry name" value="PAS"/>
    <property type="match status" value="1"/>
</dbReference>
<gene>
    <name evidence="5" type="ORF">MJA45_16310</name>
</gene>
<reference evidence="5 6" key="1">
    <citation type="submission" date="2022-02" db="EMBL/GenBank/DDBJ databases">
        <title>Paenibacillus sp. MBLB1776 Whole Genome Shotgun Sequencing.</title>
        <authorList>
            <person name="Hwang C.Y."/>
            <person name="Cho E.-S."/>
            <person name="Seo M.-J."/>
        </authorList>
    </citation>
    <scope>NUCLEOTIDE SEQUENCE [LARGE SCALE GENOMIC DNA]</scope>
    <source>
        <strain evidence="5 6">MBLB1776</strain>
    </source>
</reference>
<feature type="transmembrane region" description="Helical" evidence="1">
    <location>
        <begin position="126"/>
        <end position="146"/>
    </location>
</feature>
<dbReference type="AlphaFoldDB" id="A0AA96RCY6"/>
<protein>
    <submittedName>
        <fullName evidence="5">MASE4 domain-containing protein</fullName>
    </submittedName>
</protein>
<evidence type="ECO:0000256" key="1">
    <source>
        <dbReference type="SAM" id="Phobius"/>
    </source>
</evidence>
<keyword evidence="1" id="KW-0472">Membrane</keyword>
<feature type="transmembrane region" description="Helical" evidence="1">
    <location>
        <begin position="198"/>
        <end position="223"/>
    </location>
</feature>
<dbReference type="InterPro" id="IPR043128">
    <property type="entry name" value="Rev_trsase/Diguanyl_cyclase"/>
</dbReference>
<evidence type="ECO:0000259" key="2">
    <source>
        <dbReference type="PROSITE" id="PS50112"/>
    </source>
</evidence>
<dbReference type="SUPFAM" id="SSF55785">
    <property type="entry name" value="PYP-like sensor domain (PAS domain)"/>
    <property type="match status" value="1"/>
</dbReference>
<dbReference type="CDD" id="cd01949">
    <property type="entry name" value="GGDEF"/>
    <property type="match status" value="1"/>
</dbReference>
<dbReference type="FunFam" id="3.30.70.270:FF:000001">
    <property type="entry name" value="Diguanylate cyclase domain protein"/>
    <property type="match status" value="1"/>
</dbReference>
<keyword evidence="1" id="KW-1133">Transmembrane helix</keyword>
<dbReference type="NCBIfam" id="TIGR00229">
    <property type="entry name" value="sensory_box"/>
    <property type="match status" value="1"/>
</dbReference>
<evidence type="ECO:0000259" key="4">
    <source>
        <dbReference type="PROSITE" id="PS50887"/>
    </source>
</evidence>
<dbReference type="SMART" id="SM00086">
    <property type="entry name" value="PAC"/>
    <property type="match status" value="1"/>
</dbReference>
<keyword evidence="6" id="KW-1185">Reference proteome</keyword>
<feature type="domain" description="PAS" evidence="2">
    <location>
        <begin position="292"/>
        <end position="362"/>
    </location>
</feature>
<dbReference type="NCBIfam" id="TIGR00254">
    <property type="entry name" value="GGDEF"/>
    <property type="match status" value="1"/>
</dbReference>
<evidence type="ECO:0000259" key="3">
    <source>
        <dbReference type="PROSITE" id="PS50113"/>
    </source>
</evidence>
<dbReference type="Pfam" id="PF17158">
    <property type="entry name" value="MASE4"/>
    <property type="match status" value="1"/>
</dbReference>
<dbReference type="InterPro" id="IPR000160">
    <property type="entry name" value="GGDEF_dom"/>
</dbReference>
<dbReference type="PROSITE" id="PS50113">
    <property type="entry name" value="PAC"/>
    <property type="match status" value="1"/>
</dbReference>